<dbReference type="InterPro" id="IPR007060">
    <property type="entry name" value="FtsL/DivIC"/>
</dbReference>
<evidence type="ECO:0000313" key="2">
    <source>
        <dbReference type="EMBL" id="CQR71298.1"/>
    </source>
</evidence>
<organism evidence="2 3">
    <name type="scientific">Sporomusa ovata</name>
    <dbReference type="NCBI Taxonomy" id="2378"/>
    <lineage>
        <taxon>Bacteria</taxon>
        <taxon>Bacillati</taxon>
        <taxon>Bacillota</taxon>
        <taxon>Negativicutes</taxon>
        <taxon>Selenomonadales</taxon>
        <taxon>Sporomusaceae</taxon>
        <taxon>Sporomusa</taxon>
    </lineage>
</organism>
<dbReference type="Proteomes" id="UP000049855">
    <property type="component" value="Unassembled WGS sequence"/>
</dbReference>
<dbReference type="EMBL" id="CTRP01000004">
    <property type="protein sequence ID" value="CQR71298.1"/>
    <property type="molecule type" value="Genomic_DNA"/>
</dbReference>
<evidence type="ECO:0000256" key="1">
    <source>
        <dbReference type="SAM" id="Phobius"/>
    </source>
</evidence>
<dbReference type="Pfam" id="PF04977">
    <property type="entry name" value="DivIC"/>
    <property type="match status" value="1"/>
</dbReference>
<evidence type="ECO:0008006" key="4">
    <source>
        <dbReference type="Google" id="ProtNLM"/>
    </source>
</evidence>
<evidence type="ECO:0000313" key="3">
    <source>
        <dbReference type="Proteomes" id="UP000049855"/>
    </source>
</evidence>
<accession>A0A0U1KV42</accession>
<keyword evidence="1" id="KW-0472">Membrane</keyword>
<dbReference type="AlphaFoldDB" id="A0A0U1KV42"/>
<sequence length="152" mass="16668">MLVHKKQEIPVCEQETALPTPKMVRKADKQLRAKCLMLVILAAVMAAVTTIQSAAIIQAGYDLVRVKSQVAKIEKENELLRLDIAKLKSPQRIEEYATKNLGMVVPKNAYFATTVMPESSHSQSTPVDSNDGIADKVLSAIKVHTVEASKGR</sequence>
<name>A0A0U1KV42_9FIRM</name>
<gene>
    <name evidence="2" type="ORF">SpAn4DRAFT_3803</name>
</gene>
<keyword evidence="1" id="KW-1133">Transmembrane helix</keyword>
<proteinExistence type="predicted"/>
<protein>
    <recommendedName>
        <fullName evidence="4">Cell division protein FtsL</fullName>
    </recommendedName>
</protein>
<reference evidence="3" key="1">
    <citation type="submission" date="2015-03" db="EMBL/GenBank/DDBJ databases">
        <authorList>
            <person name="Nijsse Bart"/>
        </authorList>
    </citation>
    <scope>NUCLEOTIDE SEQUENCE [LARGE SCALE GENOMIC DNA]</scope>
</reference>
<feature type="transmembrane region" description="Helical" evidence="1">
    <location>
        <begin position="35"/>
        <end position="57"/>
    </location>
</feature>
<keyword evidence="3" id="KW-1185">Reference proteome</keyword>
<keyword evidence="1" id="KW-0812">Transmembrane</keyword>
<dbReference type="RefSeq" id="WP_021167406.1">
    <property type="nucleotide sequence ID" value="NZ_CTRP01000004.1"/>
</dbReference>